<keyword evidence="4" id="KW-1185">Reference proteome</keyword>
<dbReference type="InterPro" id="IPR055290">
    <property type="entry name" value="At3g26010-like"/>
</dbReference>
<keyword evidence="1" id="KW-0472">Membrane</keyword>
<accession>A0A4S4D9P6</accession>
<organism evidence="3 4">
    <name type="scientific">Camellia sinensis var. sinensis</name>
    <name type="common">China tea</name>
    <dbReference type="NCBI Taxonomy" id="542762"/>
    <lineage>
        <taxon>Eukaryota</taxon>
        <taxon>Viridiplantae</taxon>
        <taxon>Streptophyta</taxon>
        <taxon>Embryophyta</taxon>
        <taxon>Tracheophyta</taxon>
        <taxon>Spermatophyta</taxon>
        <taxon>Magnoliopsida</taxon>
        <taxon>eudicotyledons</taxon>
        <taxon>Gunneridae</taxon>
        <taxon>Pentapetalae</taxon>
        <taxon>asterids</taxon>
        <taxon>Ericales</taxon>
        <taxon>Theaceae</taxon>
        <taxon>Camellia</taxon>
    </lineage>
</organism>
<feature type="transmembrane region" description="Helical" evidence="1">
    <location>
        <begin position="151"/>
        <end position="170"/>
    </location>
</feature>
<dbReference type="PANTHER" id="PTHR35546:SF130">
    <property type="entry name" value="EXPRESSED PROTEIN"/>
    <property type="match status" value="1"/>
</dbReference>
<dbReference type="Proteomes" id="UP000306102">
    <property type="component" value="Unassembled WGS sequence"/>
</dbReference>
<evidence type="ECO:0000259" key="2">
    <source>
        <dbReference type="Pfam" id="PF08268"/>
    </source>
</evidence>
<evidence type="ECO:0000256" key="1">
    <source>
        <dbReference type="SAM" id="Phobius"/>
    </source>
</evidence>
<comment type="caution">
    <text evidence="3">The sequence shown here is derived from an EMBL/GenBank/DDBJ whole genome shotgun (WGS) entry which is preliminary data.</text>
</comment>
<dbReference type="Pfam" id="PF08268">
    <property type="entry name" value="FBA_3"/>
    <property type="match status" value="1"/>
</dbReference>
<evidence type="ECO:0000313" key="3">
    <source>
        <dbReference type="EMBL" id="THF99197.1"/>
    </source>
</evidence>
<gene>
    <name evidence="3" type="ORF">TEA_026438</name>
</gene>
<keyword evidence="1" id="KW-1133">Transmembrane helix</keyword>
<protein>
    <recommendedName>
        <fullName evidence="2">F-box associated beta-propeller type 3 domain-containing protein</fullName>
    </recommendedName>
</protein>
<proteinExistence type="predicted"/>
<evidence type="ECO:0000313" key="4">
    <source>
        <dbReference type="Proteomes" id="UP000306102"/>
    </source>
</evidence>
<name>A0A4S4D9P6_CAMSN</name>
<dbReference type="EMBL" id="SDRB02012009">
    <property type="protein sequence ID" value="THF99197.1"/>
    <property type="molecule type" value="Genomic_DNA"/>
</dbReference>
<reference evidence="3 4" key="1">
    <citation type="journal article" date="2018" name="Proc. Natl. Acad. Sci. U.S.A.">
        <title>Draft genome sequence of Camellia sinensis var. sinensis provides insights into the evolution of the tea genome and tea quality.</title>
        <authorList>
            <person name="Wei C."/>
            <person name="Yang H."/>
            <person name="Wang S."/>
            <person name="Zhao J."/>
            <person name="Liu C."/>
            <person name="Gao L."/>
            <person name="Xia E."/>
            <person name="Lu Y."/>
            <person name="Tai Y."/>
            <person name="She G."/>
            <person name="Sun J."/>
            <person name="Cao H."/>
            <person name="Tong W."/>
            <person name="Gao Q."/>
            <person name="Li Y."/>
            <person name="Deng W."/>
            <person name="Jiang X."/>
            <person name="Wang W."/>
            <person name="Chen Q."/>
            <person name="Zhang S."/>
            <person name="Li H."/>
            <person name="Wu J."/>
            <person name="Wang P."/>
            <person name="Li P."/>
            <person name="Shi C."/>
            <person name="Zheng F."/>
            <person name="Jian J."/>
            <person name="Huang B."/>
            <person name="Shan D."/>
            <person name="Shi M."/>
            <person name="Fang C."/>
            <person name="Yue Y."/>
            <person name="Li F."/>
            <person name="Li D."/>
            <person name="Wei S."/>
            <person name="Han B."/>
            <person name="Jiang C."/>
            <person name="Yin Y."/>
            <person name="Xia T."/>
            <person name="Zhang Z."/>
            <person name="Bennetzen J.L."/>
            <person name="Zhao S."/>
            <person name="Wan X."/>
        </authorList>
    </citation>
    <scope>NUCLEOTIDE SEQUENCE [LARGE SCALE GENOMIC DNA]</scope>
    <source>
        <strain evidence="4">cv. Shuchazao</strain>
        <tissue evidence="3">Leaf</tissue>
    </source>
</reference>
<keyword evidence="1" id="KW-0812">Transmembrane</keyword>
<dbReference type="AlphaFoldDB" id="A0A4S4D9P6"/>
<feature type="domain" description="F-box associated beta-propeller type 3" evidence="2">
    <location>
        <begin position="47"/>
        <end position="149"/>
    </location>
</feature>
<sequence>MANKISCKRRRRKAITTSASSETSVSTSAEVIASNVDLLSEILLRLPPKSLIRFKKRVGYIVCNPTTQKFTPLPDHGDNPSPACLAFDPSQSPHHKVVLLHYIPSPQFAIYYSESKSWNPIIVDALPVTYLKGVFWNGAIHWLTDNYHVRFELGISENVIVICLLFILLWDSESFRWKVTPSVGL</sequence>
<dbReference type="PANTHER" id="PTHR35546">
    <property type="entry name" value="F-BOX PROTEIN INTERACTION DOMAIN PROTEIN-RELATED"/>
    <property type="match status" value="1"/>
</dbReference>
<dbReference type="InterPro" id="IPR013187">
    <property type="entry name" value="F-box-assoc_dom_typ3"/>
</dbReference>